<dbReference type="PIRSF" id="PIRSF006232">
    <property type="entry name" value="Pirin"/>
    <property type="match status" value="1"/>
</dbReference>
<organism evidence="7 8">
    <name type="scientific">Lysobacter arseniciresistens ZS79</name>
    <dbReference type="NCBI Taxonomy" id="913325"/>
    <lineage>
        <taxon>Bacteria</taxon>
        <taxon>Pseudomonadati</taxon>
        <taxon>Pseudomonadota</taxon>
        <taxon>Gammaproteobacteria</taxon>
        <taxon>Lysobacterales</taxon>
        <taxon>Lysobacteraceae</taxon>
        <taxon>Novilysobacter</taxon>
    </lineage>
</organism>
<dbReference type="CDD" id="cd02909">
    <property type="entry name" value="cupin_pirin_N"/>
    <property type="match status" value="1"/>
</dbReference>
<sequence>MLDMVIDQRRRSLGGFEVGRVLPFAKRRMVGPFVFFDHMGPVDFAPGIPDDVDVRPHPHIGLSTITYLFDGEIMHRDSVGSEQPIRPGEVNWMTAGRGITHSERFEQARAHGGSLDGIQAWVALPRADEEMDPAFDHYGAGVLPAFDEGGVRGRLVAGSAYGLVSPVKTRSPLFYLHCELAAGATFALPDDHRERAAYVVRGSVEAAGERHGEGRMLVFSPGRPAAVTACEGTLLMVLGGEPLGERFIEWNFVSSSKERIEQAKADWRAGRMKLPDLDDGECIPLPGDPERTPANPMS</sequence>
<comment type="cofactor">
    <cofactor evidence="2">
        <name>Fe cation</name>
        <dbReference type="ChEBI" id="CHEBI:24875"/>
    </cofactor>
    <text evidence="2">Binds 1 Fe cation per subunit.</text>
</comment>
<dbReference type="AlphaFoldDB" id="A0A0A0F1J7"/>
<evidence type="ECO:0000256" key="1">
    <source>
        <dbReference type="ARBA" id="ARBA00008416"/>
    </source>
</evidence>
<feature type="domain" description="Pirin C-terminal" evidence="6">
    <location>
        <begin position="175"/>
        <end position="272"/>
    </location>
</feature>
<dbReference type="GO" id="GO:0046872">
    <property type="term" value="F:metal ion binding"/>
    <property type="evidence" value="ECO:0007669"/>
    <property type="project" value="UniProtKB-KW"/>
</dbReference>
<keyword evidence="8" id="KW-1185">Reference proteome</keyword>
<dbReference type="Pfam" id="PF02678">
    <property type="entry name" value="Pirin"/>
    <property type="match status" value="1"/>
</dbReference>
<feature type="binding site" evidence="2">
    <location>
        <position position="57"/>
    </location>
    <ligand>
        <name>Fe cation</name>
        <dbReference type="ChEBI" id="CHEBI:24875"/>
    </ligand>
</feature>
<dbReference type="Gene3D" id="2.60.120.10">
    <property type="entry name" value="Jelly Rolls"/>
    <property type="match status" value="2"/>
</dbReference>
<proteinExistence type="inferred from homology"/>
<protein>
    <submittedName>
        <fullName evidence="7">Pirin</fullName>
    </submittedName>
</protein>
<feature type="binding site" evidence="2">
    <location>
        <position position="59"/>
    </location>
    <ligand>
        <name>Fe cation</name>
        <dbReference type="ChEBI" id="CHEBI:24875"/>
    </ligand>
</feature>
<name>A0A0A0F1J7_9GAMM</name>
<evidence type="ECO:0000256" key="4">
    <source>
        <dbReference type="SAM" id="MobiDB-lite"/>
    </source>
</evidence>
<keyword evidence="2" id="KW-0479">Metal-binding</keyword>
<dbReference type="PANTHER" id="PTHR13903:SF8">
    <property type="entry name" value="PIRIN"/>
    <property type="match status" value="1"/>
</dbReference>
<evidence type="ECO:0000259" key="6">
    <source>
        <dbReference type="Pfam" id="PF05726"/>
    </source>
</evidence>
<dbReference type="InterPro" id="IPR008778">
    <property type="entry name" value="Pirin_C_dom"/>
</dbReference>
<comment type="caution">
    <text evidence="7">The sequence shown here is derived from an EMBL/GenBank/DDBJ whole genome shotgun (WGS) entry which is preliminary data.</text>
</comment>
<dbReference type="PANTHER" id="PTHR13903">
    <property type="entry name" value="PIRIN-RELATED"/>
    <property type="match status" value="1"/>
</dbReference>
<dbReference type="InterPro" id="IPR003829">
    <property type="entry name" value="Pirin_N_dom"/>
</dbReference>
<feature type="binding site" evidence="2">
    <location>
        <position position="103"/>
    </location>
    <ligand>
        <name>Fe cation</name>
        <dbReference type="ChEBI" id="CHEBI:24875"/>
    </ligand>
</feature>
<reference evidence="7 8" key="1">
    <citation type="journal article" date="2015" name="Stand. Genomic Sci.">
        <title>Genomic information of the arsenic-resistant bacterium Lysobacter arseniciresistens type strain ZS79(T) and comparison of Lysobacter draft genomes.</title>
        <authorList>
            <person name="Liu L."/>
            <person name="Zhang S."/>
            <person name="Luo M."/>
            <person name="Wang G."/>
        </authorList>
    </citation>
    <scope>NUCLEOTIDE SEQUENCE [LARGE SCALE GENOMIC DNA]</scope>
    <source>
        <strain evidence="7 8">ZS79</strain>
    </source>
</reference>
<feature type="region of interest" description="Disordered" evidence="4">
    <location>
        <begin position="278"/>
        <end position="298"/>
    </location>
</feature>
<evidence type="ECO:0000256" key="3">
    <source>
        <dbReference type="RuleBase" id="RU003457"/>
    </source>
</evidence>
<dbReference type="SUPFAM" id="SSF51182">
    <property type="entry name" value="RmlC-like cupins"/>
    <property type="match status" value="1"/>
</dbReference>
<dbReference type="OrthoDB" id="9780903at2"/>
<dbReference type="STRING" id="913325.N799_12660"/>
<evidence type="ECO:0000256" key="2">
    <source>
        <dbReference type="PIRSR" id="PIRSR006232-1"/>
    </source>
</evidence>
<accession>A0A0A0F1J7</accession>
<dbReference type="eggNOG" id="COG1741">
    <property type="taxonomic scope" value="Bacteria"/>
</dbReference>
<keyword evidence="2" id="KW-0408">Iron</keyword>
<dbReference type="InterPro" id="IPR011051">
    <property type="entry name" value="RmlC_Cupin_sf"/>
</dbReference>
<feature type="domain" description="Pirin N-terminal" evidence="5">
    <location>
        <begin position="16"/>
        <end position="122"/>
    </location>
</feature>
<evidence type="ECO:0000313" key="7">
    <source>
        <dbReference type="EMBL" id="KGM57041.1"/>
    </source>
</evidence>
<evidence type="ECO:0000259" key="5">
    <source>
        <dbReference type="Pfam" id="PF02678"/>
    </source>
</evidence>
<dbReference type="InterPro" id="IPR014710">
    <property type="entry name" value="RmlC-like_jellyroll"/>
</dbReference>
<gene>
    <name evidence="7" type="ORF">N799_12660</name>
</gene>
<evidence type="ECO:0000313" key="8">
    <source>
        <dbReference type="Proteomes" id="UP000029989"/>
    </source>
</evidence>
<dbReference type="CDD" id="cd02247">
    <property type="entry name" value="cupin_pirin_C"/>
    <property type="match status" value="1"/>
</dbReference>
<dbReference type="EMBL" id="AVPT01000006">
    <property type="protein sequence ID" value="KGM57041.1"/>
    <property type="molecule type" value="Genomic_DNA"/>
</dbReference>
<comment type="similarity">
    <text evidence="1 3">Belongs to the pirin family.</text>
</comment>
<dbReference type="Proteomes" id="UP000029989">
    <property type="component" value="Unassembled WGS sequence"/>
</dbReference>
<dbReference type="InterPro" id="IPR012093">
    <property type="entry name" value="Pirin"/>
</dbReference>
<dbReference type="Pfam" id="PF05726">
    <property type="entry name" value="Pirin_C"/>
    <property type="match status" value="1"/>
</dbReference>
<feature type="binding site" evidence="2">
    <location>
        <position position="101"/>
    </location>
    <ligand>
        <name>Fe cation</name>
        <dbReference type="ChEBI" id="CHEBI:24875"/>
    </ligand>
</feature>